<keyword evidence="2" id="KW-0472">Membrane</keyword>
<evidence type="ECO:0000313" key="3">
    <source>
        <dbReference type="EMBL" id="SER72283.1"/>
    </source>
</evidence>
<gene>
    <name evidence="3" type="ORF">SAMN04490244_102286</name>
</gene>
<dbReference type="AlphaFoldDB" id="A0A1H9RJR7"/>
<dbReference type="STRING" id="641238.SAMN04490244_102286"/>
<feature type="transmembrane region" description="Helical" evidence="2">
    <location>
        <begin position="20"/>
        <end position="38"/>
    </location>
</feature>
<keyword evidence="2" id="KW-0812">Transmembrane</keyword>
<sequence length="404" mass="43945">MKDIGGRQAEPQFTQPVRQITMMLVVLGLVIAGAYVIFPRVAPVFLANPILNGVIAFVFVIGVLACFWQVLQLIQSVSWIEGHAAETPGHDLVRAPRLLAPLAQLLRTRGRRMQISASSSRSILDSVATRIDEARDITRYLVNLLIFLGLLGTFYGLATTVPAIVDTIGNLAPSEGESGMAVFERLMSGLQEQLGGMGVAFSSSLLGLAGSLVVGLLELFASHGQNRFYRELEEWLSTITRLGFASGEEAPTDQAMLAQMMDQMSEQMDRLQSIFTRSDASRTQVDERLGDVAQSMDRLTRKLEAESGGAAAMDRLAQGQDRLAAAIEAQIEEGATGGLDAESRMRLRSIDVQLLRVLEEMSAGRQESTAELRQDIRQLVRALRQGQGGTRPDTDFPQVGTGRG</sequence>
<evidence type="ECO:0000313" key="4">
    <source>
        <dbReference type="Proteomes" id="UP000198885"/>
    </source>
</evidence>
<feature type="transmembrane region" description="Helical" evidence="2">
    <location>
        <begin position="50"/>
        <end position="71"/>
    </location>
</feature>
<feature type="transmembrane region" description="Helical" evidence="2">
    <location>
        <begin position="194"/>
        <end position="220"/>
    </location>
</feature>
<organism evidence="3 4">
    <name type="scientific">Tranquillimonas rosea</name>
    <dbReference type="NCBI Taxonomy" id="641238"/>
    <lineage>
        <taxon>Bacteria</taxon>
        <taxon>Pseudomonadati</taxon>
        <taxon>Pseudomonadota</taxon>
        <taxon>Alphaproteobacteria</taxon>
        <taxon>Rhodobacterales</taxon>
        <taxon>Roseobacteraceae</taxon>
        <taxon>Tranquillimonas</taxon>
    </lineage>
</organism>
<dbReference type="OrthoDB" id="9794540at2"/>
<dbReference type="RefSeq" id="WP_092688995.1">
    <property type="nucleotide sequence ID" value="NZ_CBDDGO010000004.1"/>
</dbReference>
<proteinExistence type="predicted"/>
<dbReference type="Proteomes" id="UP000198885">
    <property type="component" value="Unassembled WGS sequence"/>
</dbReference>
<feature type="transmembrane region" description="Helical" evidence="2">
    <location>
        <begin position="140"/>
        <end position="165"/>
    </location>
</feature>
<reference evidence="3 4" key="1">
    <citation type="submission" date="2016-10" db="EMBL/GenBank/DDBJ databases">
        <authorList>
            <person name="de Groot N.N."/>
        </authorList>
    </citation>
    <scope>NUCLEOTIDE SEQUENCE [LARGE SCALE GENOMIC DNA]</scope>
    <source>
        <strain evidence="3 4">DSM 23042</strain>
    </source>
</reference>
<protein>
    <recommendedName>
        <fullName evidence="5">MotA/TolQ/ExbB proton channel family protein</fullName>
    </recommendedName>
</protein>
<evidence type="ECO:0000256" key="2">
    <source>
        <dbReference type="SAM" id="Phobius"/>
    </source>
</evidence>
<keyword evidence="2" id="KW-1133">Transmembrane helix</keyword>
<feature type="region of interest" description="Disordered" evidence="1">
    <location>
        <begin position="383"/>
        <end position="404"/>
    </location>
</feature>
<accession>A0A1H9RJR7</accession>
<evidence type="ECO:0008006" key="5">
    <source>
        <dbReference type="Google" id="ProtNLM"/>
    </source>
</evidence>
<evidence type="ECO:0000256" key="1">
    <source>
        <dbReference type="SAM" id="MobiDB-lite"/>
    </source>
</evidence>
<keyword evidence="4" id="KW-1185">Reference proteome</keyword>
<name>A0A1H9RJR7_9RHOB</name>
<dbReference type="EMBL" id="FOGU01000002">
    <property type="protein sequence ID" value="SER72283.1"/>
    <property type="molecule type" value="Genomic_DNA"/>
</dbReference>